<proteinExistence type="predicted"/>
<name>A0ABX0IZU2_9FLAO</name>
<accession>A0ABX0IZU2</accession>
<feature type="non-terminal residue" evidence="2">
    <location>
        <position position="105"/>
    </location>
</feature>
<reference evidence="2" key="2">
    <citation type="submission" date="2020-02" db="EMBL/GenBank/DDBJ databases">
        <title>Flavobacterium profundi sp. nov., isolated from a deep-sea seamount.</title>
        <authorList>
            <person name="Zhang D.-C."/>
        </authorList>
    </citation>
    <scope>NUCLEOTIDE SEQUENCE</scope>
    <source>
        <strain evidence="2">EC11</strain>
    </source>
</reference>
<dbReference type="Proteomes" id="UP000817854">
    <property type="component" value="Unassembled WGS sequence"/>
</dbReference>
<feature type="non-terminal residue" evidence="2">
    <location>
        <position position="1"/>
    </location>
</feature>
<gene>
    <name evidence="2" type="ORF">FIA58_021210</name>
</gene>
<keyword evidence="3" id="KW-1185">Reference proteome</keyword>
<evidence type="ECO:0000313" key="3">
    <source>
        <dbReference type="Proteomes" id="UP000817854"/>
    </source>
</evidence>
<evidence type="ECO:0000256" key="1">
    <source>
        <dbReference type="SAM" id="MobiDB-lite"/>
    </source>
</evidence>
<dbReference type="EMBL" id="VEVQ02000059">
    <property type="protein sequence ID" value="NHN28197.1"/>
    <property type="molecule type" value="Genomic_DNA"/>
</dbReference>
<feature type="region of interest" description="Disordered" evidence="1">
    <location>
        <begin position="1"/>
        <end position="30"/>
    </location>
</feature>
<comment type="caution">
    <text evidence="2">The sequence shown here is derived from an EMBL/GenBank/DDBJ whole genome shotgun (WGS) entry which is preliminary data.</text>
</comment>
<evidence type="ECO:0000313" key="2">
    <source>
        <dbReference type="EMBL" id="NHN28197.1"/>
    </source>
</evidence>
<protein>
    <submittedName>
        <fullName evidence="2">RHS repeat-associated core domain-containing protein</fullName>
    </submittedName>
</protein>
<dbReference type="Gene3D" id="2.180.10.10">
    <property type="entry name" value="RHS repeat-associated core"/>
    <property type="match status" value="1"/>
</dbReference>
<organism evidence="2 3">
    <name type="scientific">Flavobacterium jejuense</name>
    <dbReference type="NCBI Taxonomy" id="1544455"/>
    <lineage>
        <taxon>Bacteria</taxon>
        <taxon>Pseudomonadati</taxon>
        <taxon>Bacteroidota</taxon>
        <taxon>Flavobacteriia</taxon>
        <taxon>Flavobacteriales</taxon>
        <taxon>Flavobacteriaceae</taxon>
        <taxon>Flavobacterium</taxon>
    </lineage>
</organism>
<reference evidence="2" key="1">
    <citation type="submission" date="2019-05" db="EMBL/GenBank/DDBJ databases">
        <authorList>
            <person name="Lianzixin W."/>
        </authorList>
    </citation>
    <scope>NUCLEOTIDE SEQUENCE</scope>
    <source>
        <strain evidence="2">EC11</strain>
    </source>
</reference>
<sequence>NQLMNVFDAEPSPQGFKDDGDGITDPNGDDYAYDANGNMTSDQNKGIGSIVYNHLNLPTEINFANNEKISYIYDATGRKINKIVKTSCSTCAGGFGTDTTNYMSG</sequence>